<organism evidence="2">
    <name type="scientific">Desulfobacca acetoxidans</name>
    <dbReference type="NCBI Taxonomy" id="60893"/>
    <lineage>
        <taxon>Bacteria</taxon>
        <taxon>Pseudomonadati</taxon>
        <taxon>Thermodesulfobacteriota</taxon>
        <taxon>Desulfobaccia</taxon>
        <taxon>Desulfobaccales</taxon>
        <taxon>Desulfobaccaceae</taxon>
        <taxon>Desulfobacca</taxon>
    </lineage>
</organism>
<evidence type="ECO:0000313" key="2">
    <source>
        <dbReference type="EMBL" id="HGS04660.1"/>
    </source>
</evidence>
<dbReference type="AlphaFoldDB" id="A0A7V4G786"/>
<keyword evidence="1" id="KW-0472">Membrane</keyword>
<reference evidence="2" key="1">
    <citation type="journal article" date="2020" name="mSystems">
        <title>Genome- and Community-Level Interaction Insights into Carbon Utilization and Element Cycling Functions of Hydrothermarchaeota in Hydrothermal Sediment.</title>
        <authorList>
            <person name="Zhou Z."/>
            <person name="Liu Y."/>
            <person name="Xu W."/>
            <person name="Pan J."/>
            <person name="Luo Z.H."/>
            <person name="Li M."/>
        </authorList>
    </citation>
    <scope>NUCLEOTIDE SEQUENCE [LARGE SCALE GENOMIC DNA]</scope>
    <source>
        <strain evidence="2">SpSt-548</strain>
    </source>
</reference>
<accession>A0A7V4G786</accession>
<keyword evidence="1" id="KW-0812">Transmembrane</keyword>
<comment type="caution">
    <text evidence="2">The sequence shown here is derived from an EMBL/GenBank/DDBJ whole genome shotgun (WGS) entry which is preliminary data.</text>
</comment>
<dbReference type="EMBL" id="DSXI01000159">
    <property type="protein sequence ID" value="HGS04660.1"/>
    <property type="molecule type" value="Genomic_DNA"/>
</dbReference>
<keyword evidence="1" id="KW-1133">Transmembrane helix</keyword>
<feature type="transmembrane region" description="Helical" evidence="1">
    <location>
        <begin position="12"/>
        <end position="34"/>
    </location>
</feature>
<name>A0A7V4G786_9BACT</name>
<sequence>MGIRLKAPFRTRVRGGGVLTFIGSAFGQAVYWFLQAIDPRPGLGPWPPVGSLRWQRRKTDKSHRATNIYLASDHPPRIRYGMHYKFGEVKYAQESGLFDRVTVRSAE</sequence>
<protein>
    <submittedName>
        <fullName evidence="2">Uncharacterized protein</fullName>
    </submittedName>
</protein>
<gene>
    <name evidence="2" type="ORF">ENT08_02805</name>
</gene>
<proteinExistence type="predicted"/>
<evidence type="ECO:0000256" key="1">
    <source>
        <dbReference type="SAM" id="Phobius"/>
    </source>
</evidence>